<sequence>MFYPPSNNECICLVSWIGAMVRMEKKAKIVLQDEIIEKILTLLHVKSLLQFRDRSHLFSSIASPLGFMYPVRSYFLEDVLEMTGYKLTSFNQIDDFVSVKKEEKSQLHFARGVLSPSSARADYSNLIKLLSNGTDVLAVLFSLF</sequence>
<dbReference type="EMBL" id="JADFTS010000008">
    <property type="protein sequence ID" value="KAF9591405.1"/>
    <property type="molecule type" value="Genomic_DNA"/>
</dbReference>
<keyword evidence="2" id="KW-1185">Reference proteome</keyword>
<protein>
    <submittedName>
        <fullName evidence="1">Uncharacterized protein</fullName>
    </submittedName>
</protein>
<reference evidence="1 2" key="1">
    <citation type="submission" date="2020-10" db="EMBL/GenBank/DDBJ databases">
        <title>The Coptis chinensis genome and diversification of protoberbering-type alkaloids.</title>
        <authorList>
            <person name="Wang B."/>
            <person name="Shu S."/>
            <person name="Song C."/>
            <person name="Liu Y."/>
        </authorList>
    </citation>
    <scope>NUCLEOTIDE SEQUENCE [LARGE SCALE GENOMIC DNA]</scope>
    <source>
        <strain evidence="1">HL-2020</strain>
        <tissue evidence="1">Leaf</tissue>
    </source>
</reference>
<dbReference type="AlphaFoldDB" id="A0A835H380"/>
<accession>A0A835H380</accession>
<dbReference type="Proteomes" id="UP000631114">
    <property type="component" value="Unassembled WGS sequence"/>
</dbReference>
<proteinExistence type="predicted"/>
<comment type="caution">
    <text evidence="1">The sequence shown here is derived from an EMBL/GenBank/DDBJ whole genome shotgun (WGS) entry which is preliminary data.</text>
</comment>
<evidence type="ECO:0000313" key="1">
    <source>
        <dbReference type="EMBL" id="KAF9591405.1"/>
    </source>
</evidence>
<dbReference type="OrthoDB" id="5600252at2759"/>
<gene>
    <name evidence="1" type="ORF">IFM89_004103</name>
</gene>
<name>A0A835H380_9MAGN</name>
<organism evidence="1 2">
    <name type="scientific">Coptis chinensis</name>
    <dbReference type="NCBI Taxonomy" id="261450"/>
    <lineage>
        <taxon>Eukaryota</taxon>
        <taxon>Viridiplantae</taxon>
        <taxon>Streptophyta</taxon>
        <taxon>Embryophyta</taxon>
        <taxon>Tracheophyta</taxon>
        <taxon>Spermatophyta</taxon>
        <taxon>Magnoliopsida</taxon>
        <taxon>Ranunculales</taxon>
        <taxon>Ranunculaceae</taxon>
        <taxon>Coptidoideae</taxon>
        <taxon>Coptis</taxon>
    </lineage>
</organism>
<evidence type="ECO:0000313" key="2">
    <source>
        <dbReference type="Proteomes" id="UP000631114"/>
    </source>
</evidence>